<evidence type="ECO:0000256" key="1">
    <source>
        <dbReference type="SAM" id="MobiDB-lite"/>
    </source>
</evidence>
<evidence type="ECO:0008006" key="4">
    <source>
        <dbReference type="Google" id="ProtNLM"/>
    </source>
</evidence>
<proteinExistence type="predicted"/>
<sequence>MGRANKAEFVTYTMVITPATATNPAETAAIKIKKFRRGRARDWLKWSSQFRSLARKKQWTGKQTAHNLVALIEGDLESEVEQAAIDAINTGRNFEGFFADVGQLSVPADFSEDLDNELWTMKKRRDETVIKFSQRLKENVRMFDELPLNAEEAPGVQQCRYLKRGMPRAWQDKLAVADIVHDTFGELVLYFSRIEKAEQQLSTREKKPEMQSQGRPKDQHGDKSASKSQHKYGKKNSDGSKRKHKSNKWCSFHKTISHNTSDCCTVKKKEKTNKGALK</sequence>
<evidence type="ECO:0000313" key="2">
    <source>
        <dbReference type="EMBL" id="POM79179.1"/>
    </source>
</evidence>
<accession>A0A2P4YN44</accession>
<dbReference type="Proteomes" id="UP000237271">
    <property type="component" value="Unassembled WGS sequence"/>
</dbReference>
<feature type="region of interest" description="Disordered" evidence="1">
    <location>
        <begin position="200"/>
        <end position="249"/>
    </location>
</feature>
<comment type="caution">
    <text evidence="2">The sequence shown here is derived from an EMBL/GenBank/DDBJ whole genome shotgun (WGS) entry which is preliminary data.</text>
</comment>
<protein>
    <recommendedName>
        <fullName evidence="4">Retrotransposon gag domain-containing protein</fullName>
    </recommendedName>
</protein>
<dbReference type="EMBL" id="NCKW01001830">
    <property type="protein sequence ID" value="POM79179.1"/>
    <property type="molecule type" value="Genomic_DNA"/>
</dbReference>
<evidence type="ECO:0000313" key="3">
    <source>
        <dbReference type="Proteomes" id="UP000237271"/>
    </source>
</evidence>
<dbReference type="OrthoDB" id="98182at2759"/>
<dbReference type="AlphaFoldDB" id="A0A2P4YN44"/>
<keyword evidence="3" id="KW-1185">Reference proteome</keyword>
<reference evidence="2 3" key="1">
    <citation type="journal article" date="2017" name="Genome Biol. Evol.">
        <title>Phytophthora megakarya and P. palmivora, closely related causal agents of cacao black pod rot, underwent increases in genome sizes and gene numbers by different mechanisms.</title>
        <authorList>
            <person name="Ali S.S."/>
            <person name="Shao J."/>
            <person name="Lary D.J."/>
            <person name="Kronmiller B."/>
            <person name="Shen D."/>
            <person name="Strem M.D."/>
            <person name="Amoako-Attah I."/>
            <person name="Akrofi A.Y."/>
            <person name="Begoude B.A."/>
            <person name="Ten Hoopen G.M."/>
            <person name="Coulibaly K."/>
            <person name="Kebe B.I."/>
            <person name="Melnick R.L."/>
            <person name="Guiltinan M.J."/>
            <person name="Tyler B.M."/>
            <person name="Meinhardt L.W."/>
            <person name="Bailey B.A."/>
        </authorList>
    </citation>
    <scope>NUCLEOTIDE SEQUENCE [LARGE SCALE GENOMIC DNA]</scope>
    <source>
        <strain evidence="3">sbr112.9</strain>
    </source>
</reference>
<gene>
    <name evidence="2" type="ORF">PHPALM_3207</name>
</gene>
<name>A0A2P4YN44_9STRA</name>
<feature type="compositionally biased region" description="Basic and acidic residues" evidence="1">
    <location>
        <begin position="200"/>
        <end position="225"/>
    </location>
</feature>
<organism evidence="2 3">
    <name type="scientific">Phytophthora palmivora</name>
    <dbReference type="NCBI Taxonomy" id="4796"/>
    <lineage>
        <taxon>Eukaryota</taxon>
        <taxon>Sar</taxon>
        <taxon>Stramenopiles</taxon>
        <taxon>Oomycota</taxon>
        <taxon>Peronosporomycetes</taxon>
        <taxon>Peronosporales</taxon>
        <taxon>Peronosporaceae</taxon>
        <taxon>Phytophthora</taxon>
    </lineage>
</organism>